<accession>A0A8K0H322</accession>
<comment type="caution">
    <text evidence="1">The sequence shown here is derived from an EMBL/GenBank/DDBJ whole genome shotgun (WGS) entry which is preliminary data.</text>
</comment>
<name>A0A8K0H322_9ROSA</name>
<organism evidence="1 2">
    <name type="scientific">Rhamnella rubrinervis</name>
    <dbReference type="NCBI Taxonomy" id="2594499"/>
    <lineage>
        <taxon>Eukaryota</taxon>
        <taxon>Viridiplantae</taxon>
        <taxon>Streptophyta</taxon>
        <taxon>Embryophyta</taxon>
        <taxon>Tracheophyta</taxon>
        <taxon>Spermatophyta</taxon>
        <taxon>Magnoliopsida</taxon>
        <taxon>eudicotyledons</taxon>
        <taxon>Gunneridae</taxon>
        <taxon>Pentapetalae</taxon>
        <taxon>rosids</taxon>
        <taxon>fabids</taxon>
        <taxon>Rosales</taxon>
        <taxon>Rhamnaceae</taxon>
        <taxon>rhamnoid group</taxon>
        <taxon>Rhamneae</taxon>
        <taxon>Rhamnella</taxon>
    </lineage>
</organism>
<dbReference type="EMBL" id="VOIH02000006">
    <property type="protein sequence ID" value="KAF3444645.1"/>
    <property type="molecule type" value="Genomic_DNA"/>
</dbReference>
<dbReference type="Proteomes" id="UP000796880">
    <property type="component" value="Unassembled WGS sequence"/>
</dbReference>
<protein>
    <submittedName>
        <fullName evidence="1">Uncharacterized protein</fullName>
    </submittedName>
</protein>
<evidence type="ECO:0000313" key="1">
    <source>
        <dbReference type="EMBL" id="KAF3444645.1"/>
    </source>
</evidence>
<sequence>MLGTLGCSWIQYCAVTVGIILSDVPCGLKSYATPFMVAVVLEIMKVTTGKKICSYSRVYLHIPMKEVDSKLLLHSCLFRCKNLSGMMVFGAIEVNRNGDLDDETNHHQGRLEGKATEAFA</sequence>
<reference evidence="1" key="1">
    <citation type="submission" date="2020-03" db="EMBL/GenBank/DDBJ databases">
        <title>A high-quality chromosome-level genome assembly of a woody plant with both climbing and erect habits, Rhamnella rubrinervis.</title>
        <authorList>
            <person name="Lu Z."/>
            <person name="Yang Y."/>
            <person name="Zhu X."/>
            <person name="Sun Y."/>
        </authorList>
    </citation>
    <scope>NUCLEOTIDE SEQUENCE</scope>
    <source>
        <strain evidence="1">BYM</strain>
        <tissue evidence="1">Leaf</tissue>
    </source>
</reference>
<evidence type="ECO:0000313" key="2">
    <source>
        <dbReference type="Proteomes" id="UP000796880"/>
    </source>
</evidence>
<gene>
    <name evidence="1" type="ORF">FNV43_RR14338</name>
</gene>
<dbReference type="AlphaFoldDB" id="A0A8K0H322"/>
<proteinExistence type="predicted"/>
<keyword evidence="2" id="KW-1185">Reference proteome</keyword>